<proteinExistence type="predicted"/>
<dbReference type="RefSeq" id="WP_152499261.1">
    <property type="nucleotide sequence ID" value="NZ_CP120863.1"/>
</dbReference>
<feature type="compositionally biased region" description="Polar residues" evidence="1">
    <location>
        <begin position="8"/>
        <end position="17"/>
    </location>
</feature>
<feature type="region of interest" description="Disordered" evidence="1">
    <location>
        <begin position="1"/>
        <end position="20"/>
    </location>
</feature>
<organism evidence="2 3">
    <name type="scientific">Roseibium porphyridii</name>
    <dbReference type="NCBI Taxonomy" id="2866279"/>
    <lineage>
        <taxon>Bacteria</taxon>
        <taxon>Pseudomonadati</taxon>
        <taxon>Pseudomonadota</taxon>
        <taxon>Alphaproteobacteria</taxon>
        <taxon>Hyphomicrobiales</taxon>
        <taxon>Stappiaceae</taxon>
        <taxon>Roseibium</taxon>
    </lineage>
</organism>
<evidence type="ECO:0000256" key="1">
    <source>
        <dbReference type="SAM" id="MobiDB-lite"/>
    </source>
</evidence>
<evidence type="ECO:0000313" key="2">
    <source>
        <dbReference type="EMBL" id="WFE90251.1"/>
    </source>
</evidence>
<dbReference type="EMBL" id="CP120863">
    <property type="protein sequence ID" value="WFE90251.1"/>
    <property type="molecule type" value="Genomic_DNA"/>
</dbReference>
<gene>
    <name evidence="2" type="ORF">K1718_02565</name>
</gene>
<protein>
    <submittedName>
        <fullName evidence="2">Uncharacterized protein</fullName>
    </submittedName>
</protein>
<evidence type="ECO:0000313" key="3">
    <source>
        <dbReference type="Proteomes" id="UP001209803"/>
    </source>
</evidence>
<feature type="compositionally biased region" description="Polar residues" evidence="1">
    <location>
        <begin position="47"/>
        <end position="62"/>
    </location>
</feature>
<sequence length="86" mass="9576">MPEAVGYGQNQAFQPSLATPRADKVAEQVKAMNARQSEAVAETVQRQAKFSSNRTENLSRQAEQLEKRAETRKPEDGLGNRVDIFV</sequence>
<reference evidence="2 3" key="1">
    <citation type="submission" date="2023-03" db="EMBL/GenBank/DDBJ databases">
        <title>Roseibium porphyridii sp. nov. and Roseibium rhodosorbium sp. nov. isolated from marine algae, Porphyridium cruentum and Rhodosorus marinus, respectively.</title>
        <authorList>
            <person name="Lee M.W."/>
            <person name="Choi B.J."/>
            <person name="Lee J.K."/>
            <person name="Choi D.G."/>
            <person name="Baek J.H."/>
            <person name="Bayburt H."/>
            <person name="Kim J.M."/>
            <person name="Han D.M."/>
            <person name="Kim K.H."/>
            <person name="Jeon C.O."/>
        </authorList>
    </citation>
    <scope>NUCLEOTIDE SEQUENCE [LARGE SCALE GENOMIC DNA]</scope>
    <source>
        <strain evidence="2 3">KMA01</strain>
    </source>
</reference>
<feature type="compositionally biased region" description="Basic and acidic residues" evidence="1">
    <location>
        <begin position="63"/>
        <end position="78"/>
    </location>
</feature>
<keyword evidence="3" id="KW-1185">Reference proteome</keyword>
<name>A0ABY8F438_9HYPH</name>
<accession>A0ABY8F438</accession>
<feature type="region of interest" description="Disordered" evidence="1">
    <location>
        <begin position="47"/>
        <end position="86"/>
    </location>
</feature>
<dbReference type="Proteomes" id="UP001209803">
    <property type="component" value="Chromosome"/>
</dbReference>